<name>A0A1H4FJF8_9RHOB</name>
<dbReference type="RefSeq" id="WP_093255988.1">
    <property type="nucleotide sequence ID" value="NZ_FNQM01000022.1"/>
</dbReference>
<evidence type="ECO:0000256" key="1">
    <source>
        <dbReference type="SAM" id="MobiDB-lite"/>
    </source>
</evidence>
<proteinExistence type="predicted"/>
<keyword evidence="3" id="KW-1185">Reference proteome</keyword>
<dbReference type="Proteomes" id="UP000198703">
    <property type="component" value="Unassembled WGS sequence"/>
</dbReference>
<dbReference type="AlphaFoldDB" id="A0A1H4FJF8"/>
<gene>
    <name evidence="2" type="ORF">SAMN05444370_12234</name>
</gene>
<evidence type="ECO:0000313" key="3">
    <source>
        <dbReference type="Proteomes" id="UP000198703"/>
    </source>
</evidence>
<evidence type="ECO:0000313" key="2">
    <source>
        <dbReference type="EMBL" id="SEA96632.1"/>
    </source>
</evidence>
<feature type="region of interest" description="Disordered" evidence="1">
    <location>
        <begin position="155"/>
        <end position="184"/>
    </location>
</feature>
<organism evidence="2 3">
    <name type="scientific">Rubrimonas cliftonensis</name>
    <dbReference type="NCBI Taxonomy" id="89524"/>
    <lineage>
        <taxon>Bacteria</taxon>
        <taxon>Pseudomonadati</taxon>
        <taxon>Pseudomonadota</taxon>
        <taxon>Alphaproteobacteria</taxon>
        <taxon>Rhodobacterales</taxon>
        <taxon>Paracoccaceae</taxon>
        <taxon>Rubrimonas</taxon>
    </lineage>
</organism>
<sequence length="184" mass="19688">MTPRAGFLIWGALLTLGLGGFVANGVETMRLARENATVRALSAGRDAPVSPYGAPHPAHARALFLLARDRIEPAEALMPAVSRGPASLAAGAQLTLGNGRMRRAFMLIEAARRDEAIPQVQLAKAAYRAALKAEPGLFDAKVNLDLAQRLVRDLPRVGQDGTEDPENRPRKVWTDLPGMPRGAP</sequence>
<accession>A0A1H4FJF8</accession>
<dbReference type="STRING" id="89524.SAMN05444370_12234"/>
<reference evidence="2 3" key="1">
    <citation type="submission" date="2016-10" db="EMBL/GenBank/DDBJ databases">
        <authorList>
            <person name="de Groot N.N."/>
        </authorList>
    </citation>
    <scope>NUCLEOTIDE SEQUENCE [LARGE SCALE GENOMIC DNA]</scope>
    <source>
        <strain evidence="2 3">DSM 15345</strain>
    </source>
</reference>
<protein>
    <submittedName>
        <fullName evidence="2">MxaK protein</fullName>
    </submittedName>
</protein>
<dbReference type="OrthoDB" id="5567017at2"/>
<dbReference type="EMBL" id="FNQM01000022">
    <property type="protein sequence ID" value="SEA96632.1"/>
    <property type="molecule type" value="Genomic_DNA"/>
</dbReference>